<dbReference type="InterPro" id="IPR018961">
    <property type="entry name" value="DnaJ_homolog_subfam-C_membr-28"/>
</dbReference>
<dbReference type="Proteomes" id="UP000742460">
    <property type="component" value="Unassembled WGS sequence"/>
</dbReference>
<evidence type="ECO:0000313" key="3">
    <source>
        <dbReference type="EMBL" id="HJG91783.1"/>
    </source>
</evidence>
<organism evidence="3 4">
    <name type="scientific">Brachybacterium massiliense</name>
    <dbReference type="NCBI Taxonomy" id="1755098"/>
    <lineage>
        <taxon>Bacteria</taxon>
        <taxon>Bacillati</taxon>
        <taxon>Actinomycetota</taxon>
        <taxon>Actinomycetes</taxon>
        <taxon>Micrococcales</taxon>
        <taxon>Dermabacteraceae</taxon>
        <taxon>Brachybacterium</taxon>
    </lineage>
</organism>
<dbReference type="Pfam" id="PF09350">
    <property type="entry name" value="DJC28_CD"/>
    <property type="match status" value="1"/>
</dbReference>
<reference evidence="3" key="2">
    <citation type="submission" date="2021-09" db="EMBL/GenBank/DDBJ databases">
        <authorList>
            <person name="Gilroy R."/>
        </authorList>
    </citation>
    <scope>NUCLEOTIDE SEQUENCE</scope>
    <source>
        <strain evidence="3">ChiGjej5B5-22894</strain>
    </source>
</reference>
<protein>
    <submittedName>
        <fullName evidence="3">DUF1992 domain-containing protein</fullName>
    </submittedName>
</protein>
<evidence type="ECO:0000259" key="2">
    <source>
        <dbReference type="Pfam" id="PF09350"/>
    </source>
</evidence>
<evidence type="ECO:0000256" key="1">
    <source>
        <dbReference type="SAM" id="MobiDB-lite"/>
    </source>
</evidence>
<feature type="compositionally biased region" description="Basic and acidic residues" evidence="1">
    <location>
        <begin position="1"/>
        <end position="10"/>
    </location>
</feature>
<gene>
    <name evidence="3" type="ORF">K8V81_08650</name>
</gene>
<feature type="region of interest" description="Disordered" evidence="1">
    <location>
        <begin position="1"/>
        <end position="28"/>
    </location>
</feature>
<reference evidence="3" key="1">
    <citation type="journal article" date="2021" name="PeerJ">
        <title>Extensive microbial diversity within the chicken gut microbiome revealed by metagenomics and culture.</title>
        <authorList>
            <person name="Gilroy R."/>
            <person name="Ravi A."/>
            <person name="Getino M."/>
            <person name="Pursley I."/>
            <person name="Horton D.L."/>
            <person name="Alikhan N.F."/>
            <person name="Baker D."/>
            <person name="Gharbi K."/>
            <person name="Hall N."/>
            <person name="Watson M."/>
            <person name="Adriaenssens E.M."/>
            <person name="Foster-Nyarko E."/>
            <person name="Jarju S."/>
            <person name="Secka A."/>
            <person name="Antonio M."/>
            <person name="Oren A."/>
            <person name="Chaudhuri R.R."/>
            <person name="La Ragione R."/>
            <person name="Hildebrand F."/>
            <person name="Pallen M.J."/>
        </authorList>
    </citation>
    <scope>NUCLEOTIDE SEQUENCE</scope>
    <source>
        <strain evidence="3">ChiGjej5B5-22894</strain>
    </source>
</reference>
<feature type="domain" description="DnaJ homologue subfamily C member 28 conserved" evidence="2">
    <location>
        <begin position="2"/>
        <end position="65"/>
    </location>
</feature>
<dbReference type="EMBL" id="DYUE01000199">
    <property type="protein sequence ID" value="HJG91783.1"/>
    <property type="molecule type" value="Genomic_DNA"/>
</dbReference>
<comment type="caution">
    <text evidence="3">The sequence shown here is derived from an EMBL/GenBank/DDBJ whole genome shotgun (WGS) entry which is preliminary data.</text>
</comment>
<name>A0A921MW40_9MICO</name>
<dbReference type="AlphaFoldDB" id="A0A921MW40"/>
<accession>A0A921MW40</accession>
<sequence>MEQAIRRGDFDDLPGAGKPLGLPDTHDPDWWINQRLASGDIDREALLPVVVLLRKEYERRAETLAGLPTEQAAREYAEDFTARVHEDRRENPFQVLLAPAWDPGDAARQWRALRAAAPVEEPSAPFAQEPRPRRRWWFFGRRG</sequence>
<evidence type="ECO:0000313" key="4">
    <source>
        <dbReference type="Proteomes" id="UP000742460"/>
    </source>
</evidence>
<proteinExistence type="predicted"/>